<proteinExistence type="predicted"/>
<keyword evidence="1" id="KW-0732">Signal</keyword>
<protein>
    <submittedName>
        <fullName evidence="2">Uncharacterized protein</fullName>
    </submittedName>
</protein>
<keyword evidence="3" id="KW-1185">Reference proteome</keyword>
<dbReference type="RefSeq" id="WP_121344033.1">
    <property type="nucleotide sequence ID" value="NZ_RBLG01000001.1"/>
</dbReference>
<accession>A0A495PXR0</accession>
<sequence>MKFNKLLLILLISACFSSFAQSNEKLPKNLIVNILIDANKNIYIEETLTKKVEIDQTIKKLVRNTPANKYEGVTYRIFADGSLRHGIIMDVDQLLLKAYQPINTHTQKYLLDLNANKLDGSDWIDKLNKLNLKALRIN</sequence>
<feature type="signal peptide" evidence="1">
    <location>
        <begin position="1"/>
        <end position="20"/>
    </location>
</feature>
<reference evidence="2 3" key="1">
    <citation type="submission" date="2018-10" db="EMBL/GenBank/DDBJ databases">
        <title>Genomic Encyclopedia of Archaeal and Bacterial Type Strains, Phase II (KMG-II): from individual species to whole genera.</title>
        <authorList>
            <person name="Goeker M."/>
        </authorList>
    </citation>
    <scope>NUCLEOTIDE SEQUENCE [LARGE SCALE GENOMIC DNA]</scope>
    <source>
        <strain evidence="2 3">DSM 19839</strain>
    </source>
</reference>
<organism evidence="2 3">
    <name type="scientific">Gillisia mitskevichiae</name>
    <dbReference type="NCBI Taxonomy" id="270921"/>
    <lineage>
        <taxon>Bacteria</taxon>
        <taxon>Pseudomonadati</taxon>
        <taxon>Bacteroidota</taxon>
        <taxon>Flavobacteriia</taxon>
        <taxon>Flavobacteriales</taxon>
        <taxon>Flavobacteriaceae</taxon>
        <taxon>Gillisia</taxon>
    </lineage>
</organism>
<evidence type="ECO:0000313" key="3">
    <source>
        <dbReference type="Proteomes" id="UP000276282"/>
    </source>
</evidence>
<feature type="chain" id="PRO_5019811793" evidence="1">
    <location>
        <begin position="21"/>
        <end position="138"/>
    </location>
</feature>
<evidence type="ECO:0000256" key="1">
    <source>
        <dbReference type="SAM" id="SignalP"/>
    </source>
</evidence>
<dbReference type="EMBL" id="RBLG01000001">
    <property type="protein sequence ID" value="RKS55201.1"/>
    <property type="molecule type" value="Genomic_DNA"/>
</dbReference>
<dbReference type="Proteomes" id="UP000276282">
    <property type="component" value="Unassembled WGS sequence"/>
</dbReference>
<evidence type="ECO:0000313" key="2">
    <source>
        <dbReference type="EMBL" id="RKS55201.1"/>
    </source>
</evidence>
<dbReference type="OrthoDB" id="1453411at2"/>
<comment type="caution">
    <text evidence="2">The sequence shown here is derived from an EMBL/GenBank/DDBJ whole genome shotgun (WGS) entry which is preliminary data.</text>
</comment>
<name>A0A495PXR0_9FLAO</name>
<dbReference type="AlphaFoldDB" id="A0A495PXR0"/>
<gene>
    <name evidence="2" type="ORF">BC962_0160</name>
</gene>